<gene>
    <name evidence="1" type="ORF">D7294_08990</name>
</gene>
<name>A0A3A9Z936_9ACTN</name>
<evidence type="ECO:0000313" key="2">
    <source>
        <dbReference type="Proteomes" id="UP000272474"/>
    </source>
</evidence>
<reference evidence="1 2" key="1">
    <citation type="journal article" date="2014" name="Int. J. Syst. Evol. Microbiol.">
        <title>Streptomyces hoynatensis sp. nov., isolated from deep marine sediment.</title>
        <authorList>
            <person name="Veyisoglu A."/>
            <person name="Sahin N."/>
        </authorList>
    </citation>
    <scope>NUCLEOTIDE SEQUENCE [LARGE SCALE GENOMIC DNA]</scope>
    <source>
        <strain evidence="1 2">KCTC 29097</strain>
    </source>
</reference>
<evidence type="ECO:0000313" key="1">
    <source>
        <dbReference type="EMBL" id="RKN43836.1"/>
    </source>
</evidence>
<dbReference type="Proteomes" id="UP000272474">
    <property type="component" value="Unassembled WGS sequence"/>
</dbReference>
<dbReference type="OrthoDB" id="5197182at2"/>
<protein>
    <submittedName>
        <fullName evidence="1">Uncharacterized protein</fullName>
    </submittedName>
</protein>
<dbReference type="RefSeq" id="WP_120677419.1">
    <property type="nucleotide sequence ID" value="NZ_RBAL01000004.1"/>
</dbReference>
<dbReference type="AlphaFoldDB" id="A0A3A9Z936"/>
<accession>A0A3A9Z936</accession>
<comment type="caution">
    <text evidence="1">The sequence shown here is derived from an EMBL/GenBank/DDBJ whole genome shotgun (WGS) entry which is preliminary data.</text>
</comment>
<keyword evidence="2" id="KW-1185">Reference proteome</keyword>
<dbReference type="EMBL" id="RBAL01000004">
    <property type="protein sequence ID" value="RKN43836.1"/>
    <property type="molecule type" value="Genomic_DNA"/>
</dbReference>
<sequence length="137" mass="14369">MDEEVLPGPLRAVLCDLRECRAGFPEVREEGAWYMLYAADGSGAGVRVEEGPEPLVLAGIAEQVQEWAVEALWQEGLPAVWPECPAHPRTHPLAATVAGGTAVWSCPRSGRVVAPVGELGRCGRDAGTPAGRKASGG</sequence>
<organism evidence="1 2">
    <name type="scientific">Streptomyces hoynatensis</name>
    <dbReference type="NCBI Taxonomy" id="1141874"/>
    <lineage>
        <taxon>Bacteria</taxon>
        <taxon>Bacillati</taxon>
        <taxon>Actinomycetota</taxon>
        <taxon>Actinomycetes</taxon>
        <taxon>Kitasatosporales</taxon>
        <taxon>Streptomycetaceae</taxon>
        <taxon>Streptomyces</taxon>
    </lineage>
</organism>
<proteinExistence type="predicted"/>